<evidence type="ECO:0008006" key="4">
    <source>
        <dbReference type="Google" id="ProtNLM"/>
    </source>
</evidence>
<dbReference type="SUPFAM" id="SSF110296">
    <property type="entry name" value="Oligoxyloglucan reducing end-specific cellobiohydrolase"/>
    <property type="match status" value="1"/>
</dbReference>
<dbReference type="Gene3D" id="2.120.10.10">
    <property type="match status" value="1"/>
</dbReference>
<keyword evidence="1" id="KW-0732">Signal</keyword>
<dbReference type="Proteomes" id="UP001597118">
    <property type="component" value="Unassembled WGS sequence"/>
</dbReference>
<evidence type="ECO:0000313" key="2">
    <source>
        <dbReference type="EMBL" id="MFD1628342.1"/>
    </source>
</evidence>
<gene>
    <name evidence="2" type="ORF">ACFSAH_00555</name>
</gene>
<evidence type="ECO:0000256" key="1">
    <source>
        <dbReference type="SAM" id="SignalP"/>
    </source>
</evidence>
<evidence type="ECO:0000313" key="3">
    <source>
        <dbReference type="Proteomes" id="UP001597118"/>
    </source>
</evidence>
<feature type="signal peptide" evidence="1">
    <location>
        <begin position="1"/>
        <end position="20"/>
    </location>
</feature>
<proteinExistence type="predicted"/>
<sequence length="791" mass="88064">MVRKKMLIWYLLLFCLPVKAQYNFPGKVVSSASEGESLGSASITILPDDTYLVSHSWSGNVAKTTLLQSTDKGETWEERTNLTGIKGGTLFLHQNMLYMMGVSANDGNIIIMRSADSGYSWTIPSNAANGLLFTGEYNTNAVPFAIYNGRIWRSYDAVNMGITIISASVTSDLLNASSWEKSNEISFNQSWVNAYNPLWSNGNVLVNKENNLIVLAGVSTIQGQSDSLEFQGGALGIPRHELSAIINVSNNNTELNFDPCTSFIHFPGAHAKSTIRYDQVTGKYWSIVNKITEIYSETNFDYSPIHQRNVLMLVSSHDLIHWTEKAVIVSWNRGERLTSQDRFAFQDVDWQFDGNDIIAVSRTAWYSSTSYKDANYITFHRIKDYGSKEMYPLPEDLAISEIDESMFSESAMLLGWSMNAPDTQGNETELGAKIVDTNIQPSILIRGDGLNPDNFTRSFFSRFKYIGSSVNTKEYALNNNSYFQFTVNAKENVIAALDTLKFKLRSGSNGPYFYRWFYSVNNGFTFKELGTADGNINYAAALPGGIVQQPLVLTGENKLKYVPYGIPVIFRLYVWGATNQNTSTISIGRSDAGTTPSVVLSLIGRTQVQTTLPVNNVISFKGEKALSGVKLIWQTSSAKADTRFEVFHSIDNGKYNLITSVSNGISSTYHYTDQNAVSGINYYKLSQIDISGRAIEYGPVIIPFNIRDEFLMSAYSSATNEGISLAIYSPFVEIGRLTISDITGRILFNQALKTEKGYAQLQLTGNFSKGKLYVVSFRSNKIFNSIKFINQ</sequence>
<dbReference type="RefSeq" id="WP_379660729.1">
    <property type="nucleotide sequence ID" value="NZ_JBHUDG010000001.1"/>
</dbReference>
<feature type="chain" id="PRO_5046204464" description="BNR repeat-like domain-containing protein" evidence="1">
    <location>
        <begin position="21"/>
        <end position="791"/>
    </location>
</feature>
<name>A0ABW4I8R5_9SPHI</name>
<reference evidence="3" key="1">
    <citation type="journal article" date="2019" name="Int. J. Syst. Evol. Microbiol.">
        <title>The Global Catalogue of Microorganisms (GCM) 10K type strain sequencing project: providing services to taxonomists for standard genome sequencing and annotation.</title>
        <authorList>
            <consortium name="The Broad Institute Genomics Platform"/>
            <consortium name="The Broad Institute Genome Sequencing Center for Infectious Disease"/>
            <person name="Wu L."/>
            <person name="Ma J."/>
        </authorList>
    </citation>
    <scope>NUCLEOTIDE SEQUENCE [LARGE SCALE GENOMIC DNA]</scope>
    <source>
        <strain evidence="3">CCUG 53762</strain>
    </source>
</reference>
<dbReference type="EMBL" id="JBHUDG010000001">
    <property type="protein sequence ID" value="MFD1628342.1"/>
    <property type="molecule type" value="Genomic_DNA"/>
</dbReference>
<organism evidence="2 3">
    <name type="scientific">Pseudopedobacter beijingensis</name>
    <dbReference type="NCBI Taxonomy" id="1207056"/>
    <lineage>
        <taxon>Bacteria</taxon>
        <taxon>Pseudomonadati</taxon>
        <taxon>Bacteroidota</taxon>
        <taxon>Sphingobacteriia</taxon>
        <taxon>Sphingobacteriales</taxon>
        <taxon>Sphingobacteriaceae</taxon>
        <taxon>Pseudopedobacter</taxon>
    </lineage>
</organism>
<keyword evidence="3" id="KW-1185">Reference proteome</keyword>
<accession>A0ABW4I8R5</accession>
<comment type="caution">
    <text evidence="2">The sequence shown here is derived from an EMBL/GenBank/DDBJ whole genome shotgun (WGS) entry which is preliminary data.</text>
</comment>
<protein>
    <recommendedName>
        <fullName evidence="4">BNR repeat-like domain-containing protein</fullName>
    </recommendedName>
</protein>